<accession>A0A9P6ETA3</accession>
<keyword evidence="2" id="KW-1185">Reference proteome</keyword>
<dbReference type="AlphaFoldDB" id="A0A9P6ETA3"/>
<dbReference type="EMBL" id="MU157825">
    <property type="protein sequence ID" value="KAF9534990.1"/>
    <property type="molecule type" value="Genomic_DNA"/>
</dbReference>
<organism evidence="1 2">
    <name type="scientific">Crepidotus variabilis</name>
    <dbReference type="NCBI Taxonomy" id="179855"/>
    <lineage>
        <taxon>Eukaryota</taxon>
        <taxon>Fungi</taxon>
        <taxon>Dikarya</taxon>
        <taxon>Basidiomycota</taxon>
        <taxon>Agaricomycotina</taxon>
        <taxon>Agaricomycetes</taxon>
        <taxon>Agaricomycetidae</taxon>
        <taxon>Agaricales</taxon>
        <taxon>Agaricineae</taxon>
        <taxon>Crepidotaceae</taxon>
        <taxon>Crepidotus</taxon>
    </lineage>
</organism>
<protein>
    <submittedName>
        <fullName evidence="1">Uncharacterized protein</fullName>
    </submittedName>
</protein>
<evidence type="ECO:0000313" key="2">
    <source>
        <dbReference type="Proteomes" id="UP000807306"/>
    </source>
</evidence>
<proteinExistence type="predicted"/>
<dbReference type="Proteomes" id="UP000807306">
    <property type="component" value="Unassembled WGS sequence"/>
</dbReference>
<evidence type="ECO:0000313" key="1">
    <source>
        <dbReference type="EMBL" id="KAF9534990.1"/>
    </source>
</evidence>
<name>A0A9P6ETA3_9AGAR</name>
<gene>
    <name evidence="1" type="ORF">CPB83DRAFT_780995</name>
</gene>
<sequence>MSASNPLKYLTRKAAIGATTKNPATTNFNHLKSFPRAWLIRRSKYDSKLKSVRPTDRIKWWNIVPGDQIRLRGDSDGKLHEVLSINRLSNRVFLKNTAAAAKEDQPLQTKNYHYSRCQLYLGEFDVPSRVDPGVSKTQPVFALRVGTSQPAWDRFQKRWVWRRYAVATTPKLPDWGTGQRRRVPWPVRQPVKYPEASLYDTPIEEVAKITYKLPPFDVSRLAPIPKAAPEQAYLDTIYNPHREVTYDPSAPFETYLTMELANPHSRAKKMHRWKIYQTGIHALRKKITGDELQYLDGRTVREAKADAAFKWRETVAEQQKKHKKARWMHSAQMIQWERKTRKKASKEDRLRRRLTELVLSEQPNQVIPASLKQATKERAA</sequence>
<dbReference type="OrthoDB" id="10261753at2759"/>
<reference evidence="1" key="1">
    <citation type="submission" date="2020-11" db="EMBL/GenBank/DDBJ databases">
        <authorList>
            <consortium name="DOE Joint Genome Institute"/>
            <person name="Ahrendt S."/>
            <person name="Riley R."/>
            <person name="Andreopoulos W."/>
            <person name="Labutti K."/>
            <person name="Pangilinan J."/>
            <person name="Ruiz-Duenas F.J."/>
            <person name="Barrasa J.M."/>
            <person name="Sanchez-Garcia M."/>
            <person name="Camarero S."/>
            <person name="Miyauchi S."/>
            <person name="Serrano A."/>
            <person name="Linde D."/>
            <person name="Babiker R."/>
            <person name="Drula E."/>
            <person name="Ayuso-Fernandez I."/>
            <person name="Pacheco R."/>
            <person name="Padilla G."/>
            <person name="Ferreira P."/>
            <person name="Barriuso J."/>
            <person name="Kellner H."/>
            <person name="Castanera R."/>
            <person name="Alfaro M."/>
            <person name="Ramirez L."/>
            <person name="Pisabarro A.G."/>
            <person name="Kuo A."/>
            <person name="Tritt A."/>
            <person name="Lipzen A."/>
            <person name="He G."/>
            <person name="Yan M."/>
            <person name="Ng V."/>
            <person name="Cullen D."/>
            <person name="Martin F."/>
            <person name="Rosso M.-N."/>
            <person name="Henrissat B."/>
            <person name="Hibbett D."/>
            <person name="Martinez A.T."/>
            <person name="Grigoriev I.V."/>
        </authorList>
    </citation>
    <scope>NUCLEOTIDE SEQUENCE</scope>
    <source>
        <strain evidence="1">CBS 506.95</strain>
    </source>
</reference>
<comment type="caution">
    <text evidence="1">The sequence shown here is derived from an EMBL/GenBank/DDBJ whole genome shotgun (WGS) entry which is preliminary data.</text>
</comment>